<comment type="catalytic activity">
    <reaction evidence="8">
        <text>a 5'-end dephospho-ribonucleoside-RNA + ATP = a 5'-end 5'-phospho-ribonucleoside-RNA + ADP + H(+)</text>
        <dbReference type="Rhea" id="RHEA:54580"/>
        <dbReference type="Rhea" id="RHEA-COMP:13936"/>
        <dbReference type="Rhea" id="RHEA-COMP:15179"/>
        <dbReference type="ChEBI" id="CHEBI:15378"/>
        <dbReference type="ChEBI" id="CHEBI:30616"/>
        <dbReference type="ChEBI" id="CHEBI:138282"/>
        <dbReference type="ChEBI" id="CHEBI:138284"/>
        <dbReference type="ChEBI" id="CHEBI:456216"/>
        <dbReference type="EC" id="2.7.1.78"/>
    </reaction>
</comment>
<evidence type="ECO:0000256" key="9">
    <source>
        <dbReference type="ARBA" id="ARBA00044673"/>
    </source>
</evidence>
<accession>A0A100XWL5</accession>
<dbReference type="PANTHER" id="PTHR12755:SF3">
    <property type="entry name" value="POLYNUCLEOTIDE 5'-HYDROXYL-KINASE NOL9"/>
    <property type="match status" value="1"/>
</dbReference>
<comment type="function">
    <text evidence="7">Polynucleotide kinase that can phosphorylate the 5'-hydroxyl groups of both single-stranded RNA (ssRNA) and single-stranded DNA (ssDNA). Exhibits a strong preference for ssRNA.</text>
</comment>
<evidence type="ECO:0000313" key="12">
    <source>
        <dbReference type="Proteomes" id="UP000053462"/>
    </source>
</evidence>
<dbReference type="OrthoDB" id="359472at2157"/>
<dbReference type="Gene3D" id="3.40.50.300">
    <property type="entry name" value="P-loop containing nucleotide triphosphate hydrolases"/>
    <property type="match status" value="1"/>
</dbReference>
<keyword evidence="5" id="KW-0418">Kinase</keyword>
<keyword evidence="6" id="KW-0067">ATP-binding</keyword>
<evidence type="ECO:0000256" key="5">
    <source>
        <dbReference type="ARBA" id="ARBA00022777"/>
    </source>
</evidence>
<keyword evidence="12" id="KW-1185">Reference proteome</keyword>
<comment type="catalytic activity">
    <reaction evidence="9">
        <text>a 5'-end dephospho-2'-deoxyribonucleoside-DNA + ATP = a 5'-end 5'-phospho-2'-deoxyribonucleoside-DNA + ADP + H(+)</text>
        <dbReference type="Rhea" id="RHEA:15669"/>
        <dbReference type="Rhea" id="RHEA-COMP:13180"/>
        <dbReference type="Rhea" id="RHEA-COMP:13184"/>
        <dbReference type="ChEBI" id="CHEBI:15378"/>
        <dbReference type="ChEBI" id="CHEBI:30616"/>
        <dbReference type="ChEBI" id="CHEBI:136412"/>
        <dbReference type="ChEBI" id="CHEBI:136416"/>
        <dbReference type="ChEBI" id="CHEBI:456216"/>
        <dbReference type="EC" id="2.7.1.78"/>
    </reaction>
</comment>
<dbReference type="GO" id="GO:0005524">
    <property type="term" value="F:ATP binding"/>
    <property type="evidence" value="ECO:0007669"/>
    <property type="project" value="UniProtKB-KW"/>
</dbReference>
<dbReference type="STRING" id="227598.APY94_09560"/>
<dbReference type="Pfam" id="PF16575">
    <property type="entry name" value="CLP1_P"/>
    <property type="match status" value="1"/>
</dbReference>
<dbReference type="AlphaFoldDB" id="A0A100XWL5"/>
<dbReference type="InterPro" id="IPR045116">
    <property type="entry name" value="Clp1/Grc3"/>
</dbReference>
<dbReference type="EMBL" id="LLYW01000034">
    <property type="protein sequence ID" value="KUH32534.1"/>
    <property type="molecule type" value="Genomic_DNA"/>
</dbReference>
<evidence type="ECO:0000256" key="2">
    <source>
        <dbReference type="ARBA" id="ARBA00012157"/>
    </source>
</evidence>
<proteinExistence type="predicted"/>
<dbReference type="InterPro" id="IPR032319">
    <property type="entry name" value="CLP1_P"/>
</dbReference>
<evidence type="ECO:0000256" key="1">
    <source>
        <dbReference type="ARBA" id="ARBA00001968"/>
    </source>
</evidence>
<comment type="caution">
    <text evidence="11">The sequence shown here is derived from an EMBL/GenBank/DDBJ whole genome shotgun (WGS) entry which is preliminary data.</text>
</comment>
<protein>
    <recommendedName>
        <fullName evidence="2">polynucleotide 5'-hydroxyl-kinase</fullName>
        <ecNumber evidence="2">2.7.1.78</ecNumber>
    </recommendedName>
</protein>
<evidence type="ECO:0000256" key="3">
    <source>
        <dbReference type="ARBA" id="ARBA00022679"/>
    </source>
</evidence>
<evidence type="ECO:0000256" key="4">
    <source>
        <dbReference type="ARBA" id="ARBA00022741"/>
    </source>
</evidence>
<evidence type="ECO:0000256" key="6">
    <source>
        <dbReference type="ARBA" id="ARBA00022840"/>
    </source>
</evidence>
<dbReference type="PANTHER" id="PTHR12755">
    <property type="entry name" value="CLEAVAGE/POLYADENYLATION FACTOR IA SUBUNIT CLP1P"/>
    <property type="match status" value="1"/>
</dbReference>
<organism evidence="11 12">
    <name type="scientific">Thermococcus celericrescens</name>
    <dbReference type="NCBI Taxonomy" id="227598"/>
    <lineage>
        <taxon>Archaea</taxon>
        <taxon>Methanobacteriati</taxon>
        <taxon>Methanobacteriota</taxon>
        <taxon>Thermococci</taxon>
        <taxon>Thermococcales</taxon>
        <taxon>Thermococcaceae</taxon>
        <taxon>Thermococcus</taxon>
    </lineage>
</organism>
<dbReference type="GO" id="GO:0051734">
    <property type="term" value="F:ATP-dependent polynucleotide 5'-hydroxyl-kinase activity"/>
    <property type="evidence" value="ECO:0007669"/>
    <property type="project" value="UniProtKB-EC"/>
</dbReference>
<evidence type="ECO:0000259" key="10">
    <source>
        <dbReference type="SMART" id="SM00382"/>
    </source>
</evidence>
<gene>
    <name evidence="11" type="ORF">APY94_09560</name>
</gene>
<keyword evidence="3" id="KW-0808">Transferase</keyword>
<dbReference type="RefSeq" id="WP_058939420.1">
    <property type="nucleotide sequence ID" value="NZ_LLYW01000034.1"/>
</dbReference>
<dbReference type="SUPFAM" id="SSF52540">
    <property type="entry name" value="P-loop containing nucleoside triphosphate hydrolases"/>
    <property type="match status" value="1"/>
</dbReference>
<dbReference type="Proteomes" id="UP000053462">
    <property type="component" value="Unassembled WGS sequence"/>
</dbReference>
<dbReference type="GO" id="GO:0006396">
    <property type="term" value="P:RNA processing"/>
    <property type="evidence" value="ECO:0007669"/>
    <property type="project" value="InterPro"/>
</dbReference>
<dbReference type="InterPro" id="IPR027417">
    <property type="entry name" value="P-loop_NTPase"/>
</dbReference>
<evidence type="ECO:0000256" key="8">
    <source>
        <dbReference type="ARBA" id="ARBA00044641"/>
    </source>
</evidence>
<reference evidence="11 12" key="1">
    <citation type="submission" date="2015-10" db="EMBL/GenBank/DDBJ databases">
        <title>Draft genome sequence of Thermococcus celericrescens strain DSM 17994.</title>
        <authorList>
            <person name="Hong S.-J."/>
            <person name="Park C.-E."/>
            <person name="Shin J.-H."/>
        </authorList>
    </citation>
    <scope>NUCLEOTIDE SEQUENCE [LARGE SCALE GENOMIC DNA]</scope>
    <source>
        <strain evidence="11 12">DSM 17994</strain>
    </source>
</reference>
<keyword evidence="4" id="KW-0547">Nucleotide-binding</keyword>
<evidence type="ECO:0000256" key="7">
    <source>
        <dbReference type="ARBA" id="ARBA00024737"/>
    </source>
</evidence>
<feature type="domain" description="AAA+ ATPase" evidence="10">
    <location>
        <begin position="26"/>
        <end position="203"/>
    </location>
</feature>
<evidence type="ECO:0000313" key="11">
    <source>
        <dbReference type="EMBL" id="KUH32534.1"/>
    </source>
</evidence>
<dbReference type="InterPro" id="IPR003593">
    <property type="entry name" value="AAA+_ATPase"/>
</dbReference>
<sequence length="355" mass="39540">MNKAGYTTDVPEDRFVLLDELSSRDRPLRVMLVGGTDSGKTTLLTFLANGLIERGLRVAIVDSDVGQKGILPPATVSLAFVDGPFSSPSELRGHAHYFIGTTTPGQYVGEMAVGVKRLTDIAAEKADVVLIDTTGFVTGAGVELKRLKAELVRPDLIVLLERAGEMEYLRKVLAPYGEVVMLSVSPAAREHSRRERREVRREKWRAYFSNSRTVEVDLTKVIPGGTELFRGRPLTEEERELLSTLFKWLVVAGWKGEHYTVVKVDAEGFSRQYVRPALHTVDFERLSNLLVGFIDGEGFCMGVGILKWINFSGMKAQVLTPLSEEEVENAAELRFGRIQVFENGEELGLLRREEL</sequence>
<dbReference type="SMART" id="SM00382">
    <property type="entry name" value="AAA"/>
    <property type="match status" value="1"/>
</dbReference>
<name>A0A100XWL5_9EURY</name>
<dbReference type="EC" id="2.7.1.78" evidence="2"/>
<comment type="cofactor">
    <cofactor evidence="1">
        <name>a divalent metal cation</name>
        <dbReference type="ChEBI" id="CHEBI:60240"/>
    </cofactor>
</comment>